<proteinExistence type="predicted"/>
<reference evidence="2 3" key="1">
    <citation type="submission" date="2016-07" db="EMBL/GenBank/DDBJ databases">
        <title>Pervasive Adenine N6-methylation of Active Genes in Fungi.</title>
        <authorList>
            <consortium name="DOE Joint Genome Institute"/>
            <person name="Mondo S.J."/>
            <person name="Dannebaum R.O."/>
            <person name="Kuo R.C."/>
            <person name="Labutti K."/>
            <person name="Haridas S."/>
            <person name="Kuo A."/>
            <person name="Salamov A."/>
            <person name="Ahrendt S.R."/>
            <person name="Lipzen A."/>
            <person name="Sullivan W."/>
            <person name="Andreopoulos W.B."/>
            <person name="Clum A."/>
            <person name="Lindquist E."/>
            <person name="Daum C."/>
            <person name="Ramamoorthy G.K."/>
            <person name="Gryganskyi A."/>
            <person name="Culley D."/>
            <person name="Magnuson J.K."/>
            <person name="James T.Y."/>
            <person name="O'Malley M.A."/>
            <person name="Stajich J.E."/>
            <person name="Spatafora J.W."/>
            <person name="Visel A."/>
            <person name="Grigoriev I.V."/>
        </authorList>
    </citation>
    <scope>NUCLEOTIDE SEQUENCE [LARGE SCALE GENOMIC DNA]</scope>
    <source>
        <strain evidence="2 3">NRRL 3116</strain>
    </source>
</reference>
<keyword evidence="3" id="KW-1185">Reference proteome</keyword>
<dbReference type="OrthoDB" id="2435534at2759"/>
<evidence type="ECO:0000313" key="2">
    <source>
        <dbReference type="EMBL" id="ORZ27972.1"/>
    </source>
</evidence>
<dbReference type="Proteomes" id="UP000193648">
    <property type="component" value="Unassembled WGS sequence"/>
</dbReference>
<accession>A0A1Y2H4J9</accession>
<protein>
    <submittedName>
        <fullName evidence="2">Uncharacterized protein</fullName>
    </submittedName>
</protein>
<gene>
    <name evidence="2" type="ORF">BCR41DRAFT_392430</name>
</gene>
<dbReference type="EMBL" id="MCFF01000003">
    <property type="protein sequence ID" value="ORZ27972.1"/>
    <property type="molecule type" value="Genomic_DNA"/>
</dbReference>
<name>A0A1Y2H4J9_9FUNG</name>
<sequence length="105" mass="11304">MSSHENHKTTHIADYNAAIVDPPAASSTIAGIQAHAQAHRAGLLTAFTTTDASGYPDKHDGLSAHNTTHNSVILNQHEHHKHTQVQDPELAAITSPKHEHGYGHE</sequence>
<evidence type="ECO:0000256" key="1">
    <source>
        <dbReference type="SAM" id="MobiDB-lite"/>
    </source>
</evidence>
<organism evidence="2 3">
    <name type="scientific">Lobosporangium transversale</name>
    <dbReference type="NCBI Taxonomy" id="64571"/>
    <lineage>
        <taxon>Eukaryota</taxon>
        <taxon>Fungi</taxon>
        <taxon>Fungi incertae sedis</taxon>
        <taxon>Mucoromycota</taxon>
        <taxon>Mortierellomycotina</taxon>
        <taxon>Mortierellomycetes</taxon>
        <taxon>Mortierellales</taxon>
        <taxon>Mortierellaceae</taxon>
        <taxon>Lobosporangium</taxon>
    </lineage>
</organism>
<dbReference type="AlphaFoldDB" id="A0A1Y2H4J9"/>
<feature type="compositionally biased region" description="Basic and acidic residues" evidence="1">
    <location>
        <begin position="96"/>
        <end position="105"/>
    </location>
</feature>
<feature type="region of interest" description="Disordered" evidence="1">
    <location>
        <begin position="77"/>
        <end position="105"/>
    </location>
</feature>
<dbReference type="InParanoid" id="A0A1Y2H4J9"/>
<comment type="caution">
    <text evidence="2">The sequence shown here is derived from an EMBL/GenBank/DDBJ whole genome shotgun (WGS) entry which is preliminary data.</text>
</comment>
<evidence type="ECO:0000313" key="3">
    <source>
        <dbReference type="Proteomes" id="UP000193648"/>
    </source>
</evidence>
<dbReference type="RefSeq" id="XP_021885675.1">
    <property type="nucleotide sequence ID" value="XM_022028454.1"/>
</dbReference>
<dbReference type="GeneID" id="33570297"/>